<organism evidence="2 3">
    <name type="scientific">Leishmania tarentolae</name>
    <name type="common">Sauroleishmania tarentolae</name>
    <dbReference type="NCBI Taxonomy" id="5689"/>
    <lineage>
        <taxon>Eukaryota</taxon>
        <taxon>Discoba</taxon>
        <taxon>Euglenozoa</taxon>
        <taxon>Kinetoplastea</taxon>
        <taxon>Metakinetoplastina</taxon>
        <taxon>Trypanosomatida</taxon>
        <taxon>Trypanosomatidae</taxon>
        <taxon>Leishmaniinae</taxon>
        <taxon>Leishmania</taxon>
        <taxon>lizard Leishmania</taxon>
    </lineage>
</organism>
<sequence length="562" mass="58892">MRCSASFLFADPHRAFDGSTSGQRQHASFPPPCATSAIEPEGQTGHDGRKMCPLVGFPRNRITSWRSRAPRPVTAHQLCRAVLGLDYLGIRTAALGRHGGPHAKHEPPPGVLSLASTSVASEPCGEHQKVCGDRNGLRDAVTAARLGESTIQLDTTPCHRVLVCGRIVRCIDAFSNGSVAAAARGEPVSAVSPTVVPYDLLWLSDATGVVCVLRLRPALGHGRTLLPSTRCLSGAWTRMPVSGVRDDTPGAASDMLSDVFGTADASGAAAPPTSATERTSVADLDSSPSMPQERHASNELDDDKGTEAIVNLDLECEDDYAFEVNDYVVCVGSLSFADVDLQTRNALQPYASDLRQATWTAAMSSSSSLSAFSADGTSFMGTGDDSGDVSCRTCGAGGRDDAIDENGAAASLQRRASPAQPPRQKFVLLPGSEVPLTLDAAREKLGLVGSLPSSAHYLTAAEAAHWGCSTSDPAAPSSTLSSMPASGLRDHNGERKLATSGDCGTSMTLLSGGPDMNAVPLMGIKGYPRLVLDTNECLFWWLAAAETHFRLRARAPGPVDAV</sequence>
<comment type="caution">
    <text evidence="2">The sequence shown here is derived from an EMBL/GenBank/DDBJ whole genome shotgun (WGS) entry which is preliminary data.</text>
</comment>
<dbReference type="VEuPathDB" id="TriTrypDB:LtaPh_3328100"/>
<reference evidence="2" key="1">
    <citation type="submission" date="2019-11" db="EMBL/GenBank/DDBJ databases">
        <title>Leishmania tarentolae CDS.</title>
        <authorList>
            <person name="Goto Y."/>
            <person name="Yamagishi J."/>
        </authorList>
    </citation>
    <scope>NUCLEOTIDE SEQUENCE [LARGE SCALE GENOMIC DNA]</scope>
    <source>
        <strain evidence="2">Parrot Tar II</strain>
    </source>
</reference>
<protein>
    <submittedName>
        <fullName evidence="2">Uncharacterized protein</fullName>
    </submittedName>
</protein>
<dbReference type="Proteomes" id="UP000419144">
    <property type="component" value="Unassembled WGS sequence"/>
</dbReference>
<dbReference type="EMBL" id="BLBS01000052">
    <property type="protein sequence ID" value="GET92016.1"/>
    <property type="molecule type" value="Genomic_DNA"/>
</dbReference>
<accession>A0A640KQW1</accession>
<proteinExistence type="predicted"/>
<feature type="compositionally biased region" description="Basic and acidic residues" evidence="1">
    <location>
        <begin position="292"/>
        <end position="304"/>
    </location>
</feature>
<gene>
    <name evidence="2" type="ORF">LtaPh_3328100</name>
</gene>
<feature type="region of interest" description="Disordered" evidence="1">
    <location>
        <begin position="264"/>
        <end position="304"/>
    </location>
</feature>
<name>A0A640KQW1_LEITA</name>
<feature type="compositionally biased region" description="Low complexity" evidence="1">
    <location>
        <begin position="264"/>
        <end position="275"/>
    </location>
</feature>
<dbReference type="AlphaFoldDB" id="A0A640KQW1"/>
<evidence type="ECO:0000313" key="2">
    <source>
        <dbReference type="EMBL" id="GET92016.1"/>
    </source>
</evidence>
<keyword evidence="3" id="KW-1185">Reference proteome</keyword>
<evidence type="ECO:0000313" key="3">
    <source>
        <dbReference type="Proteomes" id="UP000419144"/>
    </source>
</evidence>
<dbReference type="OrthoDB" id="267814at2759"/>
<evidence type="ECO:0000256" key="1">
    <source>
        <dbReference type="SAM" id="MobiDB-lite"/>
    </source>
</evidence>